<dbReference type="PROSITE" id="PS50883">
    <property type="entry name" value="EAL"/>
    <property type="match status" value="1"/>
</dbReference>
<dbReference type="InterPro" id="IPR035919">
    <property type="entry name" value="EAL_sf"/>
</dbReference>
<dbReference type="PANTHER" id="PTHR44757:SF2">
    <property type="entry name" value="BIOFILM ARCHITECTURE MAINTENANCE PROTEIN MBAA"/>
    <property type="match status" value="1"/>
</dbReference>
<keyword evidence="5" id="KW-1185">Reference proteome</keyword>
<dbReference type="InterPro" id="IPR052155">
    <property type="entry name" value="Biofilm_reg_signaling"/>
</dbReference>
<dbReference type="InterPro" id="IPR043128">
    <property type="entry name" value="Rev_trsase/Diguanyl_cyclase"/>
</dbReference>
<dbReference type="SUPFAM" id="SSF141868">
    <property type="entry name" value="EAL domain-like"/>
    <property type="match status" value="1"/>
</dbReference>
<dbReference type="CDD" id="cd01949">
    <property type="entry name" value="GGDEF"/>
    <property type="match status" value="1"/>
</dbReference>
<dbReference type="PROSITE" id="PS50887">
    <property type="entry name" value="GGDEF"/>
    <property type="match status" value="1"/>
</dbReference>
<sequence>MVFEAAHKILPPVDYVSMIRSLYADRRSMLFGAFGSALAAAVAALEARSMILGAFVGLFILVGLVRNADMRAFDAVQLSDTNVRLALHWEIRATIGAAAIALIYGTWCMVSFWLVDDPFAELTAASVSVSVLVGVSQRNFAIDRLMTIQVLLIAVPLALGLLLVGNIYYALLTLLLLPFFASLRRIAGSARQILLRAVHGRLAASALATQLDTALTTLEHGLMMLDNAGTIEVANGQALQAFNLPNSQSWIGRPASELFDVAVDSQAMPKAARDQLGSLIAAHSSGKLLLSVRPGRHFEVSVSSRGPKTVLLFEDISARIIAEERMSYMARYDALTNLPNRAYFAQQVEAILRERRETGHPTHVALWIVDVDDFKHINDTMGHIAGDSVLAEMGRRLPLAFGENAICARLGGDEFIAFRADGIAPQFLAERSEHVLASMGAEMRLPDRSMVVDVSIGMVISENSGDDLESLMVKADLAIYAAKGTGKAKVVQFHERMDTEYQLRQQLKQDLKQAIAGGEITLAYQAVVDPRKNRIVGCEALARWDHPELGPISPALFIPIAEETGLITDLTRAVLAMATRDCNTWPGDTTIAVNLSARDFRACNVESMVLDAIKVSGLPHHRLEIEVTESAVIEEREAATMALAALCRKGVGVALDDFGTGYSSLSYLQALPLTKLKIDRSFVIDIEADPQALRLLANVAQLGKDLDLKITVEGVETEGQLNLLTSQTKIDQIQGFVYGPPLNLEAMTRLLQAHHRSDLKPIAKRAGARH</sequence>
<dbReference type="AlphaFoldDB" id="A0A942EDK0"/>
<dbReference type="RefSeq" id="WP_212659913.1">
    <property type="nucleotide sequence ID" value="NZ_JAGXTP010000003.1"/>
</dbReference>
<name>A0A942EDK0_9HYPH</name>
<dbReference type="InterPro" id="IPR029787">
    <property type="entry name" value="Nucleotide_cyclase"/>
</dbReference>
<keyword evidence="1" id="KW-0472">Membrane</keyword>
<reference evidence="4" key="1">
    <citation type="submission" date="2021-04" db="EMBL/GenBank/DDBJ databases">
        <title>Devosia litorisediminis sp. nov., isolated from a sand dune.</title>
        <authorList>
            <person name="Park S."/>
            <person name="Yoon J.-H."/>
        </authorList>
    </citation>
    <scope>NUCLEOTIDE SEQUENCE</scope>
    <source>
        <strain evidence="4">BSSL-BM10</strain>
    </source>
</reference>
<dbReference type="InterPro" id="IPR000160">
    <property type="entry name" value="GGDEF_dom"/>
</dbReference>
<dbReference type="SMART" id="SM00052">
    <property type="entry name" value="EAL"/>
    <property type="match status" value="1"/>
</dbReference>
<keyword evidence="1" id="KW-0812">Transmembrane</keyword>
<dbReference type="SMART" id="SM00267">
    <property type="entry name" value="GGDEF"/>
    <property type="match status" value="1"/>
</dbReference>
<dbReference type="InterPro" id="IPR001633">
    <property type="entry name" value="EAL_dom"/>
</dbReference>
<feature type="transmembrane region" description="Helical" evidence="1">
    <location>
        <begin position="51"/>
        <end position="68"/>
    </location>
</feature>
<dbReference type="EMBL" id="JAGXTP010000003">
    <property type="protein sequence ID" value="MBS3850287.1"/>
    <property type="molecule type" value="Genomic_DNA"/>
</dbReference>
<protein>
    <submittedName>
        <fullName evidence="4">EAL domain-containing protein</fullName>
    </submittedName>
</protein>
<evidence type="ECO:0000259" key="3">
    <source>
        <dbReference type="PROSITE" id="PS50887"/>
    </source>
</evidence>
<feature type="transmembrane region" description="Helical" evidence="1">
    <location>
        <begin position="89"/>
        <end position="113"/>
    </location>
</feature>
<dbReference type="Pfam" id="PF00563">
    <property type="entry name" value="EAL"/>
    <property type="match status" value="1"/>
</dbReference>
<evidence type="ECO:0000313" key="5">
    <source>
        <dbReference type="Proteomes" id="UP000678281"/>
    </source>
</evidence>
<feature type="transmembrane region" description="Helical" evidence="1">
    <location>
        <begin position="28"/>
        <end position="45"/>
    </location>
</feature>
<dbReference type="Gene3D" id="3.30.70.270">
    <property type="match status" value="1"/>
</dbReference>
<evidence type="ECO:0000256" key="1">
    <source>
        <dbReference type="SAM" id="Phobius"/>
    </source>
</evidence>
<dbReference type="NCBIfam" id="TIGR00254">
    <property type="entry name" value="GGDEF"/>
    <property type="match status" value="1"/>
</dbReference>
<evidence type="ECO:0000313" key="4">
    <source>
        <dbReference type="EMBL" id="MBS3850287.1"/>
    </source>
</evidence>
<accession>A0A942EDK0</accession>
<comment type="caution">
    <text evidence="4">The sequence shown here is derived from an EMBL/GenBank/DDBJ whole genome shotgun (WGS) entry which is preliminary data.</text>
</comment>
<gene>
    <name evidence="4" type="ORF">KD146_16425</name>
</gene>
<dbReference type="Gene3D" id="3.20.20.450">
    <property type="entry name" value="EAL domain"/>
    <property type="match status" value="1"/>
</dbReference>
<proteinExistence type="predicted"/>
<feature type="domain" description="GGDEF" evidence="3">
    <location>
        <begin position="362"/>
        <end position="495"/>
    </location>
</feature>
<dbReference type="PANTHER" id="PTHR44757">
    <property type="entry name" value="DIGUANYLATE CYCLASE DGCP"/>
    <property type="match status" value="1"/>
</dbReference>
<dbReference type="SUPFAM" id="SSF55073">
    <property type="entry name" value="Nucleotide cyclase"/>
    <property type="match status" value="1"/>
</dbReference>
<dbReference type="Pfam" id="PF00990">
    <property type="entry name" value="GGDEF"/>
    <property type="match status" value="1"/>
</dbReference>
<dbReference type="Gene3D" id="3.30.450.20">
    <property type="entry name" value="PAS domain"/>
    <property type="match status" value="1"/>
</dbReference>
<feature type="transmembrane region" description="Helical" evidence="1">
    <location>
        <begin position="119"/>
        <end position="136"/>
    </location>
</feature>
<evidence type="ECO:0000259" key="2">
    <source>
        <dbReference type="PROSITE" id="PS50883"/>
    </source>
</evidence>
<feature type="domain" description="EAL" evidence="2">
    <location>
        <begin position="504"/>
        <end position="755"/>
    </location>
</feature>
<keyword evidence="1" id="KW-1133">Transmembrane helix</keyword>
<dbReference type="Proteomes" id="UP000678281">
    <property type="component" value="Unassembled WGS sequence"/>
</dbReference>
<dbReference type="CDD" id="cd01948">
    <property type="entry name" value="EAL"/>
    <property type="match status" value="1"/>
</dbReference>
<feature type="transmembrane region" description="Helical" evidence="1">
    <location>
        <begin position="148"/>
        <end position="181"/>
    </location>
</feature>
<organism evidence="4 5">
    <name type="scientific">Devosia litorisediminis</name>
    <dbReference type="NCBI Taxonomy" id="2829817"/>
    <lineage>
        <taxon>Bacteria</taxon>
        <taxon>Pseudomonadati</taxon>
        <taxon>Pseudomonadota</taxon>
        <taxon>Alphaproteobacteria</taxon>
        <taxon>Hyphomicrobiales</taxon>
        <taxon>Devosiaceae</taxon>
        <taxon>Devosia</taxon>
    </lineage>
</organism>